<gene>
    <name evidence="1" type="ORF">EDS130_LOCUS25918</name>
</gene>
<protein>
    <submittedName>
        <fullName evidence="1">Uncharacterized protein</fullName>
    </submittedName>
</protein>
<comment type="caution">
    <text evidence="1">The sequence shown here is derived from an EMBL/GenBank/DDBJ whole genome shotgun (WGS) entry which is preliminary data.</text>
</comment>
<sequence length="79" mass="9434">MHKICNVLKQFELSDKTLFASKILFLQLTFTRQACNEASHLTFQTNKAYKYQITFVFTVENKAVKNKTHWLYESLEKRQ</sequence>
<dbReference type="EMBL" id="CAJNOJ010000155">
    <property type="protein sequence ID" value="CAF1211614.1"/>
    <property type="molecule type" value="Genomic_DNA"/>
</dbReference>
<dbReference type="AlphaFoldDB" id="A0A814X5H6"/>
<evidence type="ECO:0000313" key="2">
    <source>
        <dbReference type="Proteomes" id="UP000663852"/>
    </source>
</evidence>
<accession>A0A814X5H6</accession>
<evidence type="ECO:0000313" key="1">
    <source>
        <dbReference type="EMBL" id="CAF1211614.1"/>
    </source>
</evidence>
<proteinExistence type="predicted"/>
<dbReference type="Proteomes" id="UP000663852">
    <property type="component" value="Unassembled WGS sequence"/>
</dbReference>
<reference evidence="1" key="1">
    <citation type="submission" date="2021-02" db="EMBL/GenBank/DDBJ databases">
        <authorList>
            <person name="Nowell W R."/>
        </authorList>
    </citation>
    <scope>NUCLEOTIDE SEQUENCE</scope>
</reference>
<name>A0A814X5H6_ADIRI</name>
<organism evidence="1 2">
    <name type="scientific">Adineta ricciae</name>
    <name type="common">Rotifer</name>
    <dbReference type="NCBI Taxonomy" id="249248"/>
    <lineage>
        <taxon>Eukaryota</taxon>
        <taxon>Metazoa</taxon>
        <taxon>Spiralia</taxon>
        <taxon>Gnathifera</taxon>
        <taxon>Rotifera</taxon>
        <taxon>Eurotatoria</taxon>
        <taxon>Bdelloidea</taxon>
        <taxon>Adinetida</taxon>
        <taxon>Adinetidae</taxon>
        <taxon>Adineta</taxon>
    </lineage>
</organism>